<evidence type="ECO:0000256" key="3">
    <source>
        <dbReference type="SAM" id="MobiDB-lite"/>
    </source>
</evidence>
<dbReference type="InterPro" id="IPR035521">
    <property type="entry name" value="Fus1_SH3"/>
</dbReference>
<feature type="compositionally biased region" description="Polar residues" evidence="3">
    <location>
        <begin position="193"/>
        <end position="209"/>
    </location>
</feature>
<feature type="region of interest" description="Disordered" evidence="3">
    <location>
        <begin position="147"/>
        <end position="178"/>
    </location>
</feature>
<dbReference type="CDD" id="cd11854">
    <property type="entry name" value="SH3_Fus1p"/>
    <property type="match status" value="1"/>
</dbReference>
<protein>
    <recommendedName>
        <fullName evidence="5">SH3 domain-containing protein</fullName>
    </recommendedName>
</protein>
<reference evidence="6 7" key="1">
    <citation type="journal article" date="2020" name="ISME J.">
        <title>Uncovering the hidden diversity of litter-decomposition mechanisms in mushroom-forming fungi.</title>
        <authorList>
            <person name="Floudas D."/>
            <person name="Bentzer J."/>
            <person name="Ahren D."/>
            <person name="Johansson T."/>
            <person name="Persson P."/>
            <person name="Tunlid A."/>
        </authorList>
    </citation>
    <scope>NUCLEOTIDE SEQUENCE [LARGE SCALE GENOMIC DNA]</scope>
    <source>
        <strain evidence="6 7">CBS 406.79</strain>
    </source>
</reference>
<keyword evidence="7" id="KW-1185">Reference proteome</keyword>
<evidence type="ECO:0000256" key="4">
    <source>
        <dbReference type="SAM" id="Phobius"/>
    </source>
</evidence>
<gene>
    <name evidence="6" type="ORF">D9757_002819</name>
</gene>
<feature type="domain" description="SH3" evidence="5">
    <location>
        <begin position="265"/>
        <end position="328"/>
    </location>
</feature>
<accession>A0A8H5MDT2</accession>
<dbReference type="PROSITE" id="PS50002">
    <property type="entry name" value="SH3"/>
    <property type="match status" value="1"/>
</dbReference>
<dbReference type="OrthoDB" id="5340910at2759"/>
<sequence>MSPSHFHRNRALHNLKRATETTSTTSAPVATSTGTNAYAQQILNSVPKSTVALAVVLSVFGLLVLGICTWRYRVRRKLRKSAVDSEDPLYRAATNSSFDSEKHAGLEKPQEVFIPVPTKGEAAWTPQVRTYLGVPLKNGELPKHVQAAREGREWKNEPSTSPPYQEKLTGPGVKPAAKAPISKPLNIVTSSEFPASRFSNPTPLPLTTVSEEHPEPLPSPARTSSFPQKHRHSRSRSVSSKHISGQVTTKITPSQARHSRSGSSSDVRLMTVISTFRPSLDDELLIKSGQQCRLLEEYHDGWCLVQLVGESESRRGVVPRFCLVDRQSAPTHSRKRSLTTAKV</sequence>
<evidence type="ECO:0000313" key="7">
    <source>
        <dbReference type="Proteomes" id="UP000518752"/>
    </source>
</evidence>
<evidence type="ECO:0000256" key="2">
    <source>
        <dbReference type="PROSITE-ProRule" id="PRU00192"/>
    </source>
</evidence>
<keyword evidence="4" id="KW-0472">Membrane</keyword>
<feature type="transmembrane region" description="Helical" evidence="4">
    <location>
        <begin position="51"/>
        <end position="70"/>
    </location>
</feature>
<dbReference type="EMBL" id="JAACJN010000016">
    <property type="protein sequence ID" value="KAF5390307.1"/>
    <property type="molecule type" value="Genomic_DNA"/>
</dbReference>
<name>A0A8H5MDT2_9AGAR</name>
<dbReference type="Gene3D" id="2.30.30.40">
    <property type="entry name" value="SH3 Domains"/>
    <property type="match status" value="1"/>
</dbReference>
<feature type="compositionally biased region" description="Basic and acidic residues" evidence="3">
    <location>
        <begin position="147"/>
        <end position="156"/>
    </location>
</feature>
<dbReference type="Proteomes" id="UP000518752">
    <property type="component" value="Unassembled WGS sequence"/>
</dbReference>
<proteinExistence type="predicted"/>
<dbReference type="InterPro" id="IPR001452">
    <property type="entry name" value="SH3_domain"/>
</dbReference>
<evidence type="ECO:0000256" key="1">
    <source>
        <dbReference type="ARBA" id="ARBA00022443"/>
    </source>
</evidence>
<evidence type="ECO:0000313" key="6">
    <source>
        <dbReference type="EMBL" id="KAF5390307.1"/>
    </source>
</evidence>
<evidence type="ECO:0000259" key="5">
    <source>
        <dbReference type="PROSITE" id="PS50002"/>
    </source>
</evidence>
<keyword evidence="1 2" id="KW-0728">SH3 domain</keyword>
<dbReference type="SUPFAM" id="SSF50044">
    <property type="entry name" value="SH3-domain"/>
    <property type="match status" value="1"/>
</dbReference>
<keyword evidence="4" id="KW-0812">Transmembrane</keyword>
<organism evidence="6 7">
    <name type="scientific">Collybiopsis confluens</name>
    <dbReference type="NCBI Taxonomy" id="2823264"/>
    <lineage>
        <taxon>Eukaryota</taxon>
        <taxon>Fungi</taxon>
        <taxon>Dikarya</taxon>
        <taxon>Basidiomycota</taxon>
        <taxon>Agaricomycotina</taxon>
        <taxon>Agaricomycetes</taxon>
        <taxon>Agaricomycetidae</taxon>
        <taxon>Agaricales</taxon>
        <taxon>Marasmiineae</taxon>
        <taxon>Omphalotaceae</taxon>
        <taxon>Collybiopsis</taxon>
    </lineage>
</organism>
<dbReference type="AlphaFoldDB" id="A0A8H5MDT2"/>
<comment type="caution">
    <text evidence="6">The sequence shown here is derived from an EMBL/GenBank/DDBJ whole genome shotgun (WGS) entry which is preliminary data.</text>
</comment>
<feature type="region of interest" description="Disordered" evidence="3">
    <location>
        <begin position="193"/>
        <end position="265"/>
    </location>
</feature>
<keyword evidence="4" id="KW-1133">Transmembrane helix</keyword>
<dbReference type="InterPro" id="IPR036028">
    <property type="entry name" value="SH3-like_dom_sf"/>
</dbReference>